<protein>
    <submittedName>
        <fullName evidence="1">Uncharacterized protein</fullName>
    </submittedName>
</protein>
<proteinExistence type="predicted"/>
<dbReference type="Gene3D" id="3.40.1110.10">
    <property type="entry name" value="Calcium-transporting ATPase, cytoplasmic domain N"/>
    <property type="match status" value="1"/>
</dbReference>
<dbReference type="GO" id="GO:0000166">
    <property type="term" value="F:nucleotide binding"/>
    <property type="evidence" value="ECO:0007669"/>
    <property type="project" value="InterPro"/>
</dbReference>
<reference evidence="1" key="1">
    <citation type="journal article" date="2014" name="Front. Microbiol.">
        <title>High frequency of phylogenetically diverse reductive dehalogenase-homologous genes in deep subseafloor sedimentary metagenomes.</title>
        <authorList>
            <person name="Kawai M."/>
            <person name="Futagami T."/>
            <person name="Toyoda A."/>
            <person name="Takaki Y."/>
            <person name="Nishi S."/>
            <person name="Hori S."/>
            <person name="Arai W."/>
            <person name="Tsubouchi T."/>
            <person name="Morono Y."/>
            <person name="Uchiyama I."/>
            <person name="Ito T."/>
            <person name="Fujiyama A."/>
            <person name="Inagaki F."/>
            <person name="Takami H."/>
        </authorList>
    </citation>
    <scope>NUCLEOTIDE SEQUENCE</scope>
    <source>
        <strain evidence="1">Expedition CK06-06</strain>
    </source>
</reference>
<name>X1Q0W7_9ZZZZ</name>
<feature type="non-terminal residue" evidence="1">
    <location>
        <position position="39"/>
    </location>
</feature>
<comment type="caution">
    <text evidence="1">The sequence shown here is derived from an EMBL/GenBank/DDBJ whole genome shotgun (WGS) entry which is preliminary data.</text>
</comment>
<accession>X1Q0W7</accession>
<dbReference type="InterPro" id="IPR023299">
    <property type="entry name" value="ATPase_P-typ_cyto_dom_N"/>
</dbReference>
<sequence length="39" mass="4241">EEANRLWLKGKTVMFLGIDSQVVGIIALADTLKPNAKEA</sequence>
<dbReference type="EMBL" id="BARV01045996">
    <property type="protein sequence ID" value="GAI62187.1"/>
    <property type="molecule type" value="Genomic_DNA"/>
</dbReference>
<dbReference type="SUPFAM" id="SSF81660">
    <property type="entry name" value="Metal cation-transporting ATPase, ATP-binding domain N"/>
    <property type="match status" value="1"/>
</dbReference>
<evidence type="ECO:0000313" key="1">
    <source>
        <dbReference type="EMBL" id="GAI62187.1"/>
    </source>
</evidence>
<feature type="non-terminal residue" evidence="1">
    <location>
        <position position="1"/>
    </location>
</feature>
<gene>
    <name evidence="1" type="ORF">S06H3_66964</name>
</gene>
<dbReference type="AlphaFoldDB" id="X1Q0W7"/>
<organism evidence="1">
    <name type="scientific">marine sediment metagenome</name>
    <dbReference type="NCBI Taxonomy" id="412755"/>
    <lineage>
        <taxon>unclassified sequences</taxon>
        <taxon>metagenomes</taxon>
        <taxon>ecological metagenomes</taxon>
    </lineage>
</organism>